<proteinExistence type="predicted"/>
<evidence type="ECO:0000313" key="1">
    <source>
        <dbReference type="EMBL" id="GFS32617.1"/>
    </source>
</evidence>
<dbReference type="EMBL" id="BJWL01000169">
    <property type="protein sequence ID" value="GFS32617.1"/>
    <property type="molecule type" value="Genomic_DNA"/>
</dbReference>
<protein>
    <submittedName>
        <fullName evidence="1">Uncharacterized protein</fullName>
    </submittedName>
</protein>
<dbReference type="Proteomes" id="UP000585474">
    <property type="component" value="Unassembled WGS sequence"/>
</dbReference>
<dbReference type="AlphaFoldDB" id="A0A7J0DE60"/>
<comment type="caution">
    <text evidence="1">The sequence shown here is derived from an EMBL/GenBank/DDBJ whole genome shotgun (WGS) entry which is preliminary data.</text>
</comment>
<keyword evidence="2" id="KW-1185">Reference proteome</keyword>
<evidence type="ECO:0000313" key="2">
    <source>
        <dbReference type="Proteomes" id="UP000585474"/>
    </source>
</evidence>
<gene>
    <name evidence="1" type="ORF">Acr_00g0023520</name>
</gene>
<name>A0A7J0DE60_9ERIC</name>
<sequence>MHLKSMAKRLRAGVNPTDQHLINDYLFNKIVGKELLFEGIILERDDYGEQVLSEIFRSWGVDDPIILLHPIEEEDCKRVDEPLETARGGFSTQGLLMPLNLSKDDVICMLQKSRGGKHGKEEKVQSKENGDEALVNMRNVIKSAPIVDEKVGLIHGDGVETLEQIMQDLLAPDSSMENVANVVATDTSATLMPSSHYDVSDFILLFDNMPPLKCRPNQHRQWTRMVAMPQEKVRSEFSQALLINPYIPPSIADQSLLSSKPKYAVLDYICSLDSAPEVIEAENDVGILEQPSIPAPKSLPANSPGHAILSSIISMATPSPAVEPSIMQDPFLNKYPEVTAAENDAGILEQPAPTVEPSYSFAEDLLGVQLLIWEENEEEGELLEFPNPTYDWLFR</sequence>
<accession>A0A7J0DE60</accession>
<reference evidence="2" key="1">
    <citation type="submission" date="2019-07" db="EMBL/GenBank/DDBJ databases">
        <title>De Novo Assembly of kiwifruit Actinidia rufa.</title>
        <authorList>
            <person name="Sugita-Konishi S."/>
            <person name="Sato K."/>
            <person name="Mori E."/>
            <person name="Abe Y."/>
            <person name="Kisaki G."/>
            <person name="Hamano K."/>
            <person name="Suezawa K."/>
            <person name="Otani M."/>
            <person name="Fukuda T."/>
            <person name="Manabe T."/>
            <person name="Gomi K."/>
            <person name="Tabuchi M."/>
            <person name="Akimitsu K."/>
            <person name="Kataoka I."/>
        </authorList>
    </citation>
    <scope>NUCLEOTIDE SEQUENCE [LARGE SCALE GENOMIC DNA]</scope>
    <source>
        <strain evidence="2">cv. Fuchu</strain>
    </source>
</reference>
<dbReference type="OrthoDB" id="1622899at2759"/>
<organism evidence="1 2">
    <name type="scientific">Actinidia rufa</name>
    <dbReference type="NCBI Taxonomy" id="165716"/>
    <lineage>
        <taxon>Eukaryota</taxon>
        <taxon>Viridiplantae</taxon>
        <taxon>Streptophyta</taxon>
        <taxon>Embryophyta</taxon>
        <taxon>Tracheophyta</taxon>
        <taxon>Spermatophyta</taxon>
        <taxon>Magnoliopsida</taxon>
        <taxon>eudicotyledons</taxon>
        <taxon>Gunneridae</taxon>
        <taxon>Pentapetalae</taxon>
        <taxon>asterids</taxon>
        <taxon>Ericales</taxon>
        <taxon>Actinidiaceae</taxon>
        <taxon>Actinidia</taxon>
    </lineage>
</organism>